<comment type="caution">
    <text evidence="1">Lacks conserved residue(s) required for the propagation of feature annotation.</text>
</comment>
<keyword evidence="4" id="KW-1185">Reference proteome</keyword>
<protein>
    <submittedName>
        <fullName evidence="3">HIT domain-containing protein</fullName>
    </submittedName>
</protein>
<dbReference type="Pfam" id="PF11969">
    <property type="entry name" value="DcpS_C"/>
    <property type="match status" value="1"/>
</dbReference>
<dbReference type="EMBL" id="CP157743">
    <property type="protein sequence ID" value="XBS21447.1"/>
    <property type="molecule type" value="Genomic_DNA"/>
</dbReference>
<evidence type="ECO:0000313" key="3">
    <source>
        <dbReference type="EMBL" id="XBS21447.1"/>
    </source>
</evidence>
<feature type="domain" description="HIT" evidence="2">
    <location>
        <begin position="49"/>
        <end position="150"/>
    </location>
</feature>
<sequence>MSMIFIWTLLVFVAGLGVGRILFTDTRPRRLASLHLSARGWDANQIAGLFASVIVRKAPRLIPNVILETDKTLVFEHPRPRFKTHYMFVPKKDIKNIGELGSEDMSYICDLFTALATIIQSRQLSDYRLWSNGPDKQDVAYLHFHLGADD</sequence>
<gene>
    <name evidence="3" type="ORF">Q9L42_004795</name>
</gene>
<dbReference type="RefSeq" id="WP_305909563.1">
    <property type="nucleotide sequence ID" value="NZ_CP157743.1"/>
</dbReference>
<dbReference type="InterPro" id="IPR036265">
    <property type="entry name" value="HIT-like_sf"/>
</dbReference>
<dbReference type="PROSITE" id="PS51084">
    <property type="entry name" value="HIT_2"/>
    <property type="match status" value="1"/>
</dbReference>
<reference evidence="3 4" key="1">
    <citation type="journal article" date="2024" name="Microbiology">
        <title>Methylomarinum rosea sp. nov., a novel halophilic methanotrophic bacterium from the hypersaline Lake Elton.</title>
        <authorList>
            <person name="Suleimanov R.Z."/>
            <person name="Oshkin I.Y."/>
            <person name="Danilova O.V."/>
            <person name="Suzina N.E."/>
            <person name="Dedysh S.N."/>
        </authorList>
    </citation>
    <scope>NUCLEOTIDE SEQUENCE [LARGE SCALE GENOMIC DNA]</scope>
    <source>
        <strain evidence="3 4">Ch1-1</strain>
    </source>
</reference>
<dbReference type="AlphaFoldDB" id="A0AAU7NWS5"/>
<accession>A0AAU7NWS5</accession>
<dbReference type="Proteomes" id="UP001225378">
    <property type="component" value="Chromosome"/>
</dbReference>
<dbReference type="Gene3D" id="3.30.428.10">
    <property type="entry name" value="HIT-like"/>
    <property type="match status" value="1"/>
</dbReference>
<evidence type="ECO:0000256" key="1">
    <source>
        <dbReference type="PROSITE-ProRule" id="PRU00464"/>
    </source>
</evidence>
<dbReference type="GO" id="GO:0003824">
    <property type="term" value="F:catalytic activity"/>
    <property type="evidence" value="ECO:0007669"/>
    <property type="project" value="InterPro"/>
</dbReference>
<dbReference type="InterPro" id="IPR011146">
    <property type="entry name" value="HIT-like"/>
</dbReference>
<proteinExistence type="predicted"/>
<evidence type="ECO:0000259" key="2">
    <source>
        <dbReference type="PROSITE" id="PS51084"/>
    </source>
</evidence>
<evidence type="ECO:0000313" key="4">
    <source>
        <dbReference type="Proteomes" id="UP001225378"/>
    </source>
</evidence>
<dbReference type="SUPFAM" id="SSF54197">
    <property type="entry name" value="HIT-like"/>
    <property type="match status" value="1"/>
</dbReference>
<organism evidence="3 4">
    <name type="scientific">Methylomarinum roseum</name>
    <dbReference type="NCBI Taxonomy" id="3067653"/>
    <lineage>
        <taxon>Bacteria</taxon>
        <taxon>Pseudomonadati</taxon>
        <taxon>Pseudomonadota</taxon>
        <taxon>Gammaproteobacteria</taxon>
        <taxon>Methylococcales</taxon>
        <taxon>Methylococcaceae</taxon>
        <taxon>Methylomarinum</taxon>
    </lineage>
</organism>
<dbReference type="KEGG" id="mech:Q9L42_004795"/>
<name>A0AAU7NWS5_9GAMM</name>